<keyword evidence="2" id="KW-1185">Reference proteome</keyword>
<dbReference type="PANTHER" id="PTHR45947">
    <property type="entry name" value="SULFOQUINOVOSYL TRANSFERASE SQD2"/>
    <property type="match status" value="1"/>
</dbReference>
<dbReference type="PANTHER" id="PTHR45947:SF3">
    <property type="entry name" value="SULFOQUINOVOSYL TRANSFERASE SQD2"/>
    <property type="match status" value="1"/>
</dbReference>
<accession>A7IL92</accession>
<dbReference type="CAZy" id="GT4">
    <property type="family name" value="Glycosyltransferase Family 4"/>
</dbReference>
<dbReference type="Proteomes" id="UP000002417">
    <property type="component" value="Chromosome"/>
</dbReference>
<evidence type="ECO:0000313" key="1">
    <source>
        <dbReference type="EMBL" id="ABS68785.1"/>
    </source>
</evidence>
<organism evidence="1 2">
    <name type="scientific">Xanthobacter autotrophicus (strain ATCC BAA-1158 / Py2)</name>
    <dbReference type="NCBI Taxonomy" id="78245"/>
    <lineage>
        <taxon>Bacteria</taxon>
        <taxon>Pseudomonadati</taxon>
        <taxon>Pseudomonadota</taxon>
        <taxon>Alphaproteobacteria</taxon>
        <taxon>Hyphomicrobiales</taxon>
        <taxon>Xanthobacteraceae</taxon>
        <taxon>Xanthobacter</taxon>
    </lineage>
</organism>
<dbReference type="OrthoDB" id="9807414at2"/>
<dbReference type="Gene3D" id="3.40.50.2000">
    <property type="entry name" value="Glycogen Phosphorylase B"/>
    <property type="match status" value="2"/>
</dbReference>
<dbReference type="EMBL" id="CP000781">
    <property type="protein sequence ID" value="ABS68785.1"/>
    <property type="molecule type" value="Genomic_DNA"/>
</dbReference>
<dbReference type="GO" id="GO:0016757">
    <property type="term" value="F:glycosyltransferase activity"/>
    <property type="evidence" value="ECO:0007669"/>
    <property type="project" value="TreeGrafter"/>
</dbReference>
<name>A7IL92_XANP2</name>
<dbReference type="STRING" id="78245.Xaut_3557"/>
<dbReference type="Pfam" id="PF13692">
    <property type="entry name" value="Glyco_trans_1_4"/>
    <property type="match status" value="1"/>
</dbReference>
<reference evidence="1 2" key="1">
    <citation type="submission" date="2007-07" db="EMBL/GenBank/DDBJ databases">
        <title>Complete sequence of chromosome of Xanthobacter autotrophicus Py2.</title>
        <authorList>
            <consortium name="US DOE Joint Genome Institute"/>
            <person name="Copeland A."/>
            <person name="Lucas S."/>
            <person name="Lapidus A."/>
            <person name="Barry K."/>
            <person name="Glavina del Rio T."/>
            <person name="Hammon N."/>
            <person name="Israni S."/>
            <person name="Dalin E."/>
            <person name="Tice H."/>
            <person name="Pitluck S."/>
            <person name="Sims D."/>
            <person name="Brettin T."/>
            <person name="Bruce D."/>
            <person name="Detter J.C."/>
            <person name="Han C."/>
            <person name="Tapia R."/>
            <person name="Brainard J."/>
            <person name="Schmutz J."/>
            <person name="Larimer F."/>
            <person name="Land M."/>
            <person name="Hauser L."/>
            <person name="Kyrpides N."/>
            <person name="Kim E."/>
            <person name="Ensigns S.A."/>
            <person name="Richardson P."/>
        </authorList>
    </citation>
    <scope>NUCLEOTIDE SEQUENCE [LARGE SCALE GENOMIC DNA]</scope>
    <source>
        <strain evidence="2">ATCC BAA-1158 / Py2</strain>
    </source>
</reference>
<dbReference type="AlphaFoldDB" id="A7IL92"/>
<dbReference type="eggNOG" id="COG0438">
    <property type="taxonomic scope" value="Bacteria"/>
</dbReference>
<protein>
    <submittedName>
        <fullName evidence="1">Glycosyl transferase group 1</fullName>
    </submittedName>
</protein>
<dbReference type="HOGENOM" id="CLU_009583_35_2_5"/>
<gene>
    <name evidence="1" type="ordered locus">Xaut_3557</name>
</gene>
<keyword evidence="1" id="KW-0808">Transferase</keyword>
<dbReference type="SUPFAM" id="SSF53756">
    <property type="entry name" value="UDP-Glycosyltransferase/glycogen phosphorylase"/>
    <property type="match status" value="1"/>
</dbReference>
<dbReference type="KEGG" id="xau:Xaut_3557"/>
<dbReference type="InterPro" id="IPR050194">
    <property type="entry name" value="Glycosyltransferase_grp1"/>
</dbReference>
<proteinExistence type="predicted"/>
<evidence type="ECO:0000313" key="2">
    <source>
        <dbReference type="Proteomes" id="UP000002417"/>
    </source>
</evidence>
<sequence length="417" mass="46565">MRILVVSAMFPPNVLGGAEISAFNLTSWLLKQGHEIGVLMAAKAKDEVKYGEMVDGMKVWSLFMPRPYPIFKQGRDVNPLLKPLWHLQDHYDPRNPKLVGEVLDAFKPDFCNVHYMTGLGHNALGEIGKRGIPMMYVMPDMALSCFRSTMFVNGKTCETQCNPCKLSAAVKRQGIRAVKRIGFSSPSLANLEQNARFQPLMEYPHAHILNANKYPKPTAPRAPSDKVRFVYAGRLHQSKGVDVLLKAAEQLRERWDFTFTVVGGGGYEGELRQRFDHHDWVTFTGHVPLQDAINHIGAADMLCIPSIWFENSPGVVIQALGMSVPVIGSEVGGIPELVKHDENGLLVPPGDQEAWRTALELILSDPARLKRYQDQAASRAGEFEQDYLGQRYLKFIDEIRNFEGATPGKIYHSPAAV</sequence>
<dbReference type="PhylomeDB" id="A7IL92"/>